<evidence type="ECO:0000313" key="3">
    <source>
        <dbReference type="Proteomes" id="UP000186323"/>
    </source>
</evidence>
<keyword evidence="2" id="KW-0315">Glutamine amidotransferase</keyword>
<keyword evidence="2" id="KW-0808">Transferase</keyword>
<dbReference type="GO" id="GO:0005829">
    <property type="term" value="C:cytosol"/>
    <property type="evidence" value="ECO:0007669"/>
    <property type="project" value="TreeGrafter"/>
</dbReference>
<evidence type="ECO:0000259" key="1">
    <source>
        <dbReference type="Pfam" id="PF00117"/>
    </source>
</evidence>
<dbReference type="Proteomes" id="UP000186323">
    <property type="component" value="Chromosome I"/>
</dbReference>
<dbReference type="PROSITE" id="PS51273">
    <property type="entry name" value="GATASE_TYPE_1"/>
    <property type="match status" value="1"/>
</dbReference>
<proteinExistence type="predicted"/>
<dbReference type="PANTHER" id="PTHR42695">
    <property type="entry name" value="GLUTAMINE AMIDOTRANSFERASE YLR126C-RELATED"/>
    <property type="match status" value="1"/>
</dbReference>
<sequence length="232" mass="24715">MRCFVLQHLDFEDLGTFAPVLREAGWTIRACHVADGLPAARDWLDADLCVVLGGPMGVHDGAAYPFLAREQELVRSRLAEGRPLLGICLGAQLMAQALGAAVYAGKAKEIGWGGLHLTEAGEASPLAALRGAPVLHWHGDTFDLPPGASLLASTDITPHQAFRAGPGQLALQFHAEADAARMEHWLMGHACELAAARLDVAAIRQDARDLGGRAAAAGQKFFRRWLDSVFAA</sequence>
<dbReference type="GO" id="GO:0016740">
    <property type="term" value="F:transferase activity"/>
    <property type="evidence" value="ECO:0007669"/>
    <property type="project" value="UniProtKB-KW"/>
</dbReference>
<dbReference type="KEGG" id="dpg:DESPIGER_1135"/>
<dbReference type="CDD" id="cd01741">
    <property type="entry name" value="GATase1_1"/>
    <property type="match status" value="1"/>
</dbReference>
<keyword evidence="2" id="KW-0436">Ligase</keyword>
<dbReference type="Gene3D" id="3.40.50.880">
    <property type="match status" value="1"/>
</dbReference>
<dbReference type="PANTHER" id="PTHR42695:SF5">
    <property type="entry name" value="GLUTAMINE AMIDOTRANSFERASE YLR126C-RELATED"/>
    <property type="match status" value="1"/>
</dbReference>
<dbReference type="SUPFAM" id="SSF52317">
    <property type="entry name" value="Class I glutamine amidotransferase-like"/>
    <property type="match status" value="1"/>
</dbReference>
<reference evidence="3" key="1">
    <citation type="submission" date="2016-10" db="EMBL/GenBank/DDBJ databases">
        <authorList>
            <person name="Wegmann U."/>
        </authorList>
    </citation>
    <scope>NUCLEOTIDE SEQUENCE [LARGE SCALE GENOMIC DNA]</scope>
</reference>
<keyword evidence="3" id="KW-1185">Reference proteome</keyword>
<dbReference type="RefSeq" id="WP_072334162.1">
    <property type="nucleotide sequence ID" value="NZ_DBGALU010000015.1"/>
</dbReference>
<dbReference type="OrthoDB" id="9813383at2"/>
<gene>
    <name evidence="2" type="ORF">DESPIGER_1135</name>
</gene>
<dbReference type="InterPro" id="IPR017926">
    <property type="entry name" value="GATASE"/>
</dbReference>
<dbReference type="GO" id="GO:0003922">
    <property type="term" value="F:GMP synthase (glutamine-hydrolyzing) activity"/>
    <property type="evidence" value="ECO:0007669"/>
    <property type="project" value="UniProtKB-EC"/>
</dbReference>
<evidence type="ECO:0000313" key="2">
    <source>
        <dbReference type="EMBL" id="SFV72987.1"/>
    </source>
</evidence>
<dbReference type="EMBL" id="LT630450">
    <property type="protein sequence ID" value="SFV72987.1"/>
    <property type="molecule type" value="Genomic_DNA"/>
</dbReference>
<dbReference type="AlphaFoldDB" id="A0A1K1LE48"/>
<dbReference type="InterPro" id="IPR029062">
    <property type="entry name" value="Class_I_gatase-like"/>
</dbReference>
<dbReference type="NCBIfam" id="NF005458">
    <property type="entry name" value="PRK07053.1"/>
    <property type="match status" value="1"/>
</dbReference>
<organism evidence="2 3">
    <name type="scientific">Desulfovibrio piger</name>
    <dbReference type="NCBI Taxonomy" id="901"/>
    <lineage>
        <taxon>Bacteria</taxon>
        <taxon>Pseudomonadati</taxon>
        <taxon>Thermodesulfobacteriota</taxon>
        <taxon>Desulfovibrionia</taxon>
        <taxon>Desulfovibrionales</taxon>
        <taxon>Desulfovibrionaceae</taxon>
        <taxon>Desulfovibrio</taxon>
    </lineage>
</organism>
<name>A0A1K1LE48_9BACT</name>
<dbReference type="Pfam" id="PF00117">
    <property type="entry name" value="GATase"/>
    <property type="match status" value="1"/>
</dbReference>
<accession>A0A1K1LE48</accession>
<feature type="domain" description="Glutamine amidotransferase" evidence="1">
    <location>
        <begin position="44"/>
        <end position="182"/>
    </location>
</feature>
<protein>
    <submittedName>
        <fullName evidence="2">Glutamine amidotransferase class-I</fullName>
        <ecNumber evidence="2">6.3.5.2</ecNumber>
    </submittedName>
</protein>
<dbReference type="InterPro" id="IPR044992">
    <property type="entry name" value="ChyE-like"/>
</dbReference>
<dbReference type="EC" id="6.3.5.2" evidence="2"/>